<protein>
    <recommendedName>
        <fullName evidence="3">HEPN domain-containing protein</fullName>
    </recommendedName>
</protein>
<organism evidence="1 2">
    <name type="scientific">Jannaschia helgolandensis</name>
    <dbReference type="NCBI Taxonomy" id="188906"/>
    <lineage>
        <taxon>Bacteria</taxon>
        <taxon>Pseudomonadati</taxon>
        <taxon>Pseudomonadota</taxon>
        <taxon>Alphaproteobacteria</taxon>
        <taxon>Rhodobacterales</taxon>
        <taxon>Roseobacteraceae</taxon>
        <taxon>Jannaschia</taxon>
    </lineage>
</organism>
<name>A0A1H7PYK0_9RHOB</name>
<sequence length="160" mass="18158">MSNDYLRLGDPKYSGPEPFVYRWHALSYLNCARHAIEGHRLEHGSDPTMQQNVPIIHLICHAIEMFLKLALYKTGSDDKALKAFNLRYSLRGLADECKCRGVTFSSDVVQLIDALSPLHEKHALRYTAFTDEPVWLPFNPSEMIEISMKLITASHPSKSA</sequence>
<accession>A0A1H7PYK0</accession>
<keyword evidence="2" id="KW-1185">Reference proteome</keyword>
<evidence type="ECO:0000313" key="1">
    <source>
        <dbReference type="EMBL" id="SEL40656.1"/>
    </source>
</evidence>
<dbReference type="AlphaFoldDB" id="A0A1H7PYK0"/>
<reference evidence="1 2" key="1">
    <citation type="submission" date="2016-10" db="EMBL/GenBank/DDBJ databases">
        <authorList>
            <person name="de Groot N.N."/>
        </authorList>
    </citation>
    <scope>NUCLEOTIDE SEQUENCE [LARGE SCALE GENOMIC DNA]</scope>
    <source>
        <strain evidence="1 2">DSM 14858</strain>
    </source>
</reference>
<dbReference type="EMBL" id="FNZQ01000005">
    <property type="protein sequence ID" value="SEL40656.1"/>
    <property type="molecule type" value="Genomic_DNA"/>
</dbReference>
<gene>
    <name evidence="1" type="ORF">SAMN04488526_2575</name>
</gene>
<dbReference type="Proteomes" id="UP000199283">
    <property type="component" value="Unassembled WGS sequence"/>
</dbReference>
<evidence type="ECO:0000313" key="2">
    <source>
        <dbReference type="Proteomes" id="UP000199283"/>
    </source>
</evidence>
<proteinExistence type="predicted"/>
<evidence type="ECO:0008006" key="3">
    <source>
        <dbReference type="Google" id="ProtNLM"/>
    </source>
</evidence>
<dbReference type="RefSeq" id="WP_175495873.1">
    <property type="nucleotide sequence ID" value="NZ_FNZQ01000005.1"/>
</dbReference>